<evidence type="ECO:0000313" key="1">
    <source>
        <dbReference type="EMBL" id="GFY10668.1"/>
    </source>
</evidence>
<gene>
    <name evidence="1" type="ORF">TNCV_2194891</name>
</gene>
<keyword evidence="2" id="KW-1185">Reference proteome</keyword>
<dbReference type="EMBL" id="BMAU01021300">
    <property type="protein sequence ID" value="GFY10668.1"/>
    <property type="molecule type" value="Genomic_DNA"/>
</dbReference>
<sequence length="97" mass="10637">MDLAGVRTVVPARISSQSSRHCWRSPLPHVSALIQRDYGYVLGVQQTKQLPHVAKVDLVWQLGVQSGSIVEQPSITCFLSVKDPESEPAREAIQSGD</sequence>
<comment type="caution">
    <text evidence="1">The sequence shown here is derived from an EMBL/GenBank/DDBJ whole genome shotgun (WGS) entry which is preliminary data.</text>
</comment>
<proteinExistence type="predicted"/>
<protein>
    <submittedName>
        <fullName evidence="1">Uncharacterized protein</fullName>
    </submittedName>
</protein>
<accession>A0A8X6SPK6</accession>
<organism evidence="1 2">
    <name type="scientific">Trichonephila clavipes</name>
    <name type="common">Golden silk orbweaver</name>
    <name type="synonym">Nephila clavipes</name>
    <dbReference type="NCBI Taxonomy" id="2585209"/>
    <lineage>
        <taxon>Eukaryota</taxon>
        <taxon>Metazoa</taxon>
        <taxon>Ecdysozoa</taxon>
        <taxon>Arthropoda</taxon>
        <taxon>Chelicerata</taxon>
        <taxon>Arachnida</taxon>
        <taxon>Araneae</taxon>
        <taxon>Araneomorphae</taxon>
        <taxon>Entelegynae</taxon>
        <taxon>Araneoidea</taxon>
        <taxon>Nephilidae</taxon>
        <taxon>Trichonephila</taxon>
    </lineage>
</organism>
<reference evidence="1" key="1">
    <citation type="submission" date="2020-08" db="EMBL/GenBank/DDBJ databases">
        <title>Multicomponent nature underlies the extraordinary mechanical properties of spider dragline silk.</title>
        <authorList>
            <person name="Kono N."/>
            <person name="Nakamura H."/>
            <person name="Mori M."/>
            <person name="Yoshida Y."/>
            <person name="Ohtoshi R."/>
            <person name="Malay A.D."/>
            <person name="Moran D.A.P."/>
            <person name="Tomita M."/>
            <person name="Numata K."/>
            <person name="Arakawa K."/>
        </authorList>
    </citation>
    <scope>NUCLEOTIDE SEQUENCE</scope>
</reference>
<evidence type="ECO:0000313" key="2">
    <source>
        <dbReference type="Proteomes" id="UP000887159"/>
    </source>
</evidence>
<name>A0A8X6SPK6_TRICX</name>
<dbReference type="AlphaFoldDB" id="A0A8X6SPK6"/>
<dbReference type="Proteomes" id="UP000887159">
    <property type="component" value="Unassembled WGS sequence"/>
</dbReference>